<evidence type="ECO:0000313" key="2">
    <source>
        <dbReference type="EMBL" id="KFK30529.1"/>
    </source>
</evidence>
<keyword evidence="3" id="KW-1185">Reference proteome</keyword>
<dbReference type="AlphaFoldDB" id="A0A087GKX7"/>
<dbReference type="PANTHER" id="PTHR24414:SF95">
    <property type="entry name" value="F-BOX DOMAIN-CONTAINING PROTEIN"/>
    <property type="match status" value="1"/>
</dbReference>
<dbReference type="OMA" id="YDFRWTR"/>
<accession>A0A087GKX7</accession>
<sequence>MVPFTIPRKVSLWKELKGVDGLPDFRVQKISKMVDLGGKIAVLWEEYEYTQYCKEVRIWCAEVSLERRDGDEIWGKVEWLDYLLIVPLPEVDDITSASFDALAASV</sequence>
<dbReference type="Proteomes" id="UP000029120">
    <property type="component" value="Chromosome 7"/>
</dbReference>
<dbReference type="OrthoDB" id="1099573at2759"/>
<protein>
    <recommendedName>
        <fullName evidence="1">FKB95-like N-terminal Kelch domain-containing protein</fullName>
    </recommendedName>
</protein>
<feature type="domain" description="FKB95-like N-terminal Kelch" evidence="1">
    <location>
        <begin position="9"/>
        <end position="83"/>
    </location>
</feature>
<evidence type="ECO:0000259" key="1">
    <source>
        <dbReference type="Pfam" id="PF25210"/>
    </source>
</evidence>
<dbReference type="Pfam" id="PF25210">
    <property type="entry name" value="Kelch_FKB95"/>
    <property type="match status" value="1"/>
</dbReference>
<dbReference type="InterPro" id="IPR057499">
    <property type="entry name" value="Kelch_FKB95"/>
</dbReference>
<proteinExistence type="predicted"/>
<gene>
    <name evidence="2" type="ordered locus">AALP_Aa7g274300</name>
</gene>
<evidence type="ECO:0000313" key="3">
    <source>
        <dbReference type="Proteomes" id="UP000029120"/>
    </source>
</evidence>
<dbReference type="EMBL" id="CM002875">
    <property type="protein sequence ID" value="KFK30529.1"/>
    <property type="molecule type" value="Genomic_DNA"/>
</dbReference>
<dbReference type="Gramene" id="KFK30529">
    <property type="protein sequence ID" value="KFK30529"/>
    <property type="gene ID" value="AALP_AA7G274300"/>
</dbReference>
<organism evidence="2 3">
    <name type="scientific">Arabis alpina</name>
    <name type="common">Alpine rock-cress</name>
    <dbReference type="NCBI Taxonomy" id="50452"/>
    <lineage>
        <taxon>Eukaryota</taxon>
        <taxon>Viridiplantae</taxon>
        <taxon>Streptophyta</taxon>
        <taxon>Embryophyta</taxon>
        <taxon>Tracheophyta</taxon>
        <taxon>Spermatophyta</taxon>
        <taxon>Magnoliopsida</taxon>
        <taxon>eudicotyledons</taxon>
        <taxon>Gunneridae</taxon>
        <taxon>Pentapetalae</taxon>
        <taxon>rosids</taxon>
        <taxon>malvids</taxon>
        <taxon>Brassicales</taxon>
        <taxon>Brassicaceae</taxon>
        <taxon>Arabideae</taxon>
        <taxon>Arabis</taxon>
    </lineage>
</organism>
<name>A0A087GKX7_ARAAL</name>
<reference evidence="3" key="1">
    <citation type="journal article" date="2015" name="Nat. Plants">
        <title>Genome expansion of Arabis alpina linked with retrotransposition and reduced symmetric DNA methylation.</title>
        <authorList>
            <person name="Willing E.M."/>
            <person name="Rawat V."/>
            <person name="Mandakova T."/>
            <person name="Maumus F."/>
            <person name="James G.V."/>
            <person name="Nordstroem K.J."/>
            <person name="Becker C."/>
            <person name="Warthmann N."/>
            <person name="Chica C."/>
            <person name="Szarzynska B."/>
            <person name="Zytnicki M."/>
            <person name="Albani M.C."/>
            <person name="Kiefer C."/>
            <person name="Bergonzi S."/>
            <person name="Castaings L."/>
            <person name="Mateos J.L."/>
            <person name="Berns M.C."/>
            <person name="Bujdoso N."/>
            <person name="Piofczyk T."/>
            <person name="de Lorenzo L."/>
            <person name="Barrero-Sicilia C."/>
            <person name="Mateos I."/>
            <person name="Piednoel M."/>
            <person name="Hagmann J."/>
            <person name="Chen-Min-Tao R."/>
            <person name="Iglesias-Fernandez R."/>
            <person name="Schuster S.C."/>
            <person name="Alonso-Blanco C."/>
            <person name="Roudier F."/>
            <person name="Carbonero P."/>
            <person name="Paz-Ares J."/>
            <person name="Davis S.J."/>
            <person name="Pecinka A."/>
            <person name="Quesneville H."/>
            <person name="Colot V."/>
            <person name="Lysak M.A."/>
            <person name="Weigel D."/>
            <person name="Coupland G."/>
            <person name="Schneeberger K."/>
        </authorList>
    </citation>
    <scope>NUCLEOTIDE SEQUENCE [LARGE SCALE GENOMIC DNA]</scope>
    <source>
        <strain evidence="3">cv. Pajares</strain>
    </source>
</reference>
<dbReference type="eggNOG" id="KOG1072">
    <property type="taxonomic scope" value="Eukaryota"/>
</dbReference>
<dbReference type="InterPro" id="IPR050354">
    <property type="entry name" value="F-box/kelch-repeat_ARATH"/>
</dbReference>
<dbReference type="PANTHER" id="PTHR24414">
    <property type="entry name" value="F-BOX/KELCH-REPEAT PROTEIN SKIP4"/>
    <property type="match status" value="1"/>
</dbReference>